<gene>
    <name evidence="5" type="ORF">DD236_00705</name>
</gene>
<dbReference type="InterPro" id="IPR036291">
    <property type="entry name" value="NAD(P)-bd_dom_sf"/>
</dbReference>
<dbReference type="EMBL" id="QETB01000001">
    <property type="protein sequence ID" value="PWF26970.1"/>
    <property type="molecule type" value="Genomic_DNA"/>
</dbReference>
<sequence>MINIAIIGAGKIAAVHADAVRRCKLTNLTWITNRTIEKAHAIAGPGVKVSSDAYAAIKAPDVDAIIITTITETHVAYILAAVHAGKAVLCEKPVDLDLDRARKCLERVEDFGGQVQMGFNRRYDPSILEIHERISAGEIGTLEQLTLISRDEFPPPLEYVPLSGGIFKDMMIHELDLARFFLGLIESIHAVGQNVVDPRVKELGDFDGAVAVLRAKSGAIGTIINDRRCVYGWDQRIEAFGSLGSLSMTNQHATSVVSSGTNTTSAHGRVTSNNAQRYGAAFEAQVAGFARALDKGSPLSPSLQDGVEALALAEAATIQAHNTPATVLG</sequence>
<dbReference type="Gene3D" id="3.40.50.720">
    <property type="entry name" value="NAD(P)-binding Rossmann-like Domain"/>
    <property type="match status" value="1"/>
</dbReference>
<comment type="caution">
    <text evidence="5">The sequence shown here is derived from an EMBL/GenBank/DDBJ whole genome shotgun (WGS) entry which is preliminary data.</text>
</comment>
<evidence type="ECO:0000256" key="2">
    <source>
        <dbReference type="ARBA" id="ARBA00023002"/>
    </source>
</evidence>
<dbReference type="Gene3D" id="3.30.360.10">
    <property type="entry name" value="Dihydrodipicolinate Reductase, domain 2"/>
    <property type="match status" value="1"/>
</dbReference>
<dbReference type="Pfam" id="PF01408">
    <property type="entry name" value="GFO_IDH_MocA"/>
    <property type="match status" value="1"/>
</dbReference>
<protein>
    <submittedName>
        <fullName evidence="5">Inositol 2-dehydrogenase</fullName>
    </submittedName>
</protein>
<evidence type="ECO:0000313" key="6">
    <source>
        <dbReference type="Proteomes" id="UP000245283"/>
    </source>
</evidence>
<reference evidence="6" key="1">
    <citation type="submission" date="2018-05" db="EMBL/GenBank/DDBJ databases">
        <authorList>
            <person name="Li Y."/>
        </authorList>
    </citation>
    <scope>NUCLEOTIDE SEQUENCE [LARGE SCALE GENOMIC DNA]</scope>
    <source>
        <strain evidence="6">sk1b4</strain>
    </source>
</reference>
<dbReference type="PANTHER" id="PTHR42840:SF3">
    <property type="entry name" value="BINDING ROSSMANN FOLD OXIDOREDUCTASE, PUTATIVE (AFU_ORTHOLOGUE AFUA_2G10240)-RELATED"/>
    <property type="match status" value="1"/>
</dbReference>
<keyword evidence="6" id="KW-1185">Reference proteome</keyword>
<evidence type="ECO:0000313" key="5">
    <source>
        <dbReference type="EMBL" id="PWF26970.1"/>
    </source>
</evidence>
<dbReference type="OrthoDB" id="256869at2"/>
<feature type="domain" description="Gfo/Idh/MocA-like oxidoreductase N-terminal" evidence="3">
    <location>
        <begin position="2"/>
        <end position="119"/>
    </location>
</feature>
<comment type="similarity">
    <text evidence="1">Belongs to the Gfo/Idh/MocA family.</text>
</comment>
<evidence type="ECO:0000259" key="4">
    <source>
        <dbReference type="Pfam" id="PF22725"/>
    </source>
</evidence>
<proteinExistence type="inferred from homology"/>
<organism evidence="5 6">
    <name type="scientific">Ancrocorticia populi</name>
    <dbReference type="NCBI Taxonomy" id="2175228"/>
    <lineage>
        <taxon>Bacteria</taxon>
        <taxon>Bacillati</taxon>
        <taxon>Actinomycetota</taxon>
        <taxon>Actinomycetes</taxon>
        <taxon>Actinomycetales</taxon>
        <taxon>Actinomycetaceae</taxon>
        <taxon>Ancrocorticia</taxon>
    </lineage>
</organism>
<dbReference type="GO" id="GO:0016491">
    <property type="term" value="F:oxidoreductase activity"/>
    <property type="evidence" value="ECO:0007669"/>
    <property type="project" value="UniProtKB-KW"/>
</dbReference>
<keyword evidence="2" id="KW-0560">Oxidoreductase</keyword>
<dbReference type="GO" id="GO:0006740">
    <property type="term" value="P:NADPH regeneration"/>
    <property type="evidence" value="ECO:0007669"/>
    <property type="project" value="TreeGrafter"/>
</dbReference>
<dbReference type="RefSeq" id="WP_109092471.1">
    <property type="nucleotide sequence ID" value="NZ_QETB01000001.1"/>
</dbReference>
<dbReference type="SUPFAM" id="SSF55347">
    <property type="entry name" value="Glyceraldehyde-3-phosphate dehydrogenase-like, C-terminal domain"/>
    <property type="match status" value="1"/>
</dbReference>
<accession>A0A2V1K9J4</accession>
<dbReference type="AlphaFoldDB" id="A0A2V1K9J4"/>
<name>A0A2V1K9J4_9ACTO</name>
<dbReference type="Pfam" id="PF22725">
    <property type="entry name" value="GFO_IDH_MocA_C3"/>
    <property type="match status" value="1"/>
</dbReference>
<dbReference type="SUPFAM" id="SSF51735">
    <property type="entry name" value="NAD(P)-binding Rossmann-fold domains"/>
    <property type="match status" value="1"/>
</dbReference>
<evidence type="ECO:0000259" key="3">
    <source>
        <dbReference type="Pfam" id="PF01408"/>
    </source>
</evidence>
<dbReference type="Proteomes" id="UP000245283">
    <property type="component" value="Unassembled WGS sequence"/>
</dbReference>
<dbReference type="PANTHER" id="PTHR42840">
    <property type="entry name" value="NAD(P)-BINDING ROSSMANN-FOLD SUPERFAMILY PROTEIN-RELATED"/>
    <property type="match status" value="1"/>
</dbReference>
<feature type="domain" description="GFO/IDH/MocA-like oxidoreductase" evidence="4">
    <location>
        <begin position="128"/>
        <end position="246"/>
    </location>
</feature>
<dbReference type="InterPro" id="IPR000683">
    <property type="entry name" value="Gfo/Idh/MocA-like_OxRdtase_N"/>
</dbReference>
<dbReference type="GO" id="GO:0005737">
    <property type="term" value="C:cytoplasm"/>
    <property type="evidence" value="ECO:0007669"/>
    <property type="project" value="TreeGrafter"/>
</dbReference>
<dbReference type="InterPro" id="IPR055170">
    <property type="entry name" value="GFO_IDH_MocA-like_dom"/>
</dbReference>
<evidence type="ECO:0000256" key="1">
    <source>
        <dbReference type="ARBA" id="ARBA00010928"/>
    </source>
</evidence>
<dbReference type="GO" id="GO:0000166">
    <property type="term" value="F:nucleotide binding"/>
    <property type="evidence" value="ECO:0007669"/>
    <property type="project" value="InterPro"/>
</dbReference>